<comment type="caution">
    <text evidence="2">The sequence shown here is derived from an EMBL/GenBank/DDBJ whole genome shotgun (WGS) entry which is preliminary data.</text>
</comment>
<proteinExistence type="predicted"/>
<evidence type="ECO:0000313" key="3">
    <source>
        <dbReference type="Proteomes" id="UP001154282"/>
    </source>
</evidence>
<dbReference type="InterPro" id="IPR044824">
    <property type="entry name" value="MAIN-like"/>
</dbReference>
<dbReference type="EMBL" id="CAMGYJ010000002">
    <property type="protein sequence ID" value="CAI0385022.1"/>
    <property type="molecule type" value="Genomic_DNA"/>
</dbReference>
<dbReference type="Proteomes" id="UP001154282">
    <property type="component" value="Unassembled WGS sequence"/>
</dbReference>
<reference evidence="2" key="1">
    <citation type="submission" date="2022-08" db="EMBL/GenBank/DDBJ databases">
        <authorList>
            <person name="Gutierrez-Valencia J."/>
        </authorList>
    </citation>
    <scope>NUCLEOTIDE SEQUENCE</scope>
</reference>
<evidence type="ECO:0000313" key="2">
    <source>
        <dbReference type="EMBL" id="CAI0385022.1"/>
    </source>
</evidence>
<accession>A0AAV0HIM0</accession>
<dbReference type="InterPro" id="IPR019557">
    <property type="entry name" value="AminoTfrase-like_pln_mobile"/>
</dbReference>
<dbReference type="PANTHER" id="PTHR46033:SF8">
    <property type="entry name" value="PROTEIN MAINTENANCE OF MERISTEMS-LIKE"/>
    <property type="match status" value="1"/>
</dbReference>
<dbReference type="PANTHER" id="PTHR46033">
    <property type="entry name" value="PROTEIN MAIN-LIKE 2"/>
    <property type="match status" value="1"/>
</dbReference>
<keyword evidence="3" id="KW-1185">Reference proteome</keyword>
<dbReference type="GO" id="GO:0010073">
    <property type="term" value="P:meristem maintenance"/>
    <property type="evidence" value="ECO:0007669"/>
    <property type="project" value="InterPro"/>
</dbReference>
<dbReference type="Pfam" id="PF10536">
    <property type="entry name" value="PMD"/>
    <property type="match status" value="1"/>
</dbReference>
<sequence>RTRASLVQARIGLFLYPYLLIPQPPAVDHHHQHTSPAPKPTLRRAAALRARSKTPRLKPVSCELVSMTGCIDASLITTLVERWRPDTSTFHMPVGEVTITLEDVAH</sequence>
<organism evidence="2 3">
    <name type="scientific">Linum tenue</name>
    <dbReference type="NCBI Taxonomy" id="586396"/>
    <lineage>
        <taxon>Eukaryota</taxon>
        <taxon>Viridiplantae</taxon>
        <taxon>Streptophyta</taxon>
        <taxon>Embryophyta</taxon>
        <taxon>Tracheophyta</taxon>
        <taxon>Spermatophyta</taxon>
        <taxon>Magnoliopsida</taxon>
        <taxon>eudicotyledons</taxon>
        <taxon>Gunneridae</taxon>
        <taxon>Pentapetalae</taxon>
        <taxon>rosids</taxon>
        <taxon>fabids</taxon>
        <taxon>Malpighiales</taxon>
        <taxon>Linaceae</taxon>
        <taxon>Linum</taxon>
    </lineage>
</organism>
<feature type="non-terminal residue" evidence="2">
    <location>
        <position position="1"/>
    </location>
</feature>
<gene>
    <name evidence="2" type="ORF">LITE_LOCUS4622</name>
</gene>
<name>A0AAV0HIM0_9ROSI</name>
<dbReference type="AlphaFoldDB" id="A0AAV0HIM0"/>
<protein>
    <recommendedName>
        <fullName evidence="1">Aminotransferase-like plant mobile domain-containing protein</fullName>
    </recommendedName>
</protein>
<evidence type="ECO:0000259" key="1">
    <source>
        <dbReference type="Pfam" id="PF10536"/>
    </source>
</evidence>
<feature type="domain" description="Aminotransferase-like plant mobile" evidence="1">
    <location>
        <begin position="71"/>
        <end position="105"/>
    </location>
</feature>